<comment type="caution">
    <text evidence="2">The sequence shown here is derived from an EMBL/GenBank/DDBJ whole genome shotgun (WGS) entry which is preliminary data.</text>
</comment>
<dbReference type="AlphaFoldDB" id="A0A0R1VRL0"/>
<keyword evidence="1" id="KW-1133">Transmembrane helix</keyword>
<dbReference type="EMBL" id="AZFX01000094">
    <property type="protein sequence ID" value="KRM08095.1"/>
    <property type="molecule type" value="Genomic_DNA"/>
</dbReference>
<keyword evidence="3" id="KW-1185">Reference proteome</keyword>
<organism evidence="2 3">
    <name type="scientific">Lapidilactobacillus concavus DSM 17758</name>
    <dbReference type="NCBI Taxonomy" id="1423735"/>
    <lineage>
        <taxon>Bacteria</taxon>
        <taxon>Bacillati</taxon>
        <taxon>Bacillota</taxon>
        <taxon>Bacilli</taxon>
        <taxon>Lactobacillales</taxon>
        <taxon>Lactobacillaceae</taxon>
        <taxon>Lapidilactobacillus</taxon>
    </lineage>
</organism>
<dbReference type="PATRIC" id="fig|1423735.3.peg.807"/>
<keyword evidence="1" id="KW-0812">Transmembrane</keyword>
<keyword evidence="1" id="KW-0472">Membrane</keyword>
<evidence type="ECO:0000256" key="1">
    <source>
        <dbReference type="SAM" id="Phobius"/>
    </source>
</evidence>
<name>A0A0R1VRL0_9LACO</name>
<feature type="transmembrane region" description="Helical" evidence="1">
    <location>
        <begin position="169"/>
        <end position="186"/>
    </location>
</feature>
<proteinExistence type="predicted"/>
<evidence type="ECO:0000313" key="2">
    <source>
        <dbReference type="EMBL" id="KRM08095.1"/>
    </source>
</evidence>
<sequence>MNWRLTTLKDRYTAPIDFLILNMIIELIALLLPPIVIAHGFKPVAIIDFVIVVLFAVIYVFSNEVVAFWSMPTIIFKIALILPIVLLLTQQAFVVAILLFMQYIIYLMTNQTPKLNTKLTMVLDQGVIPLFLSIALLDTMVQSMSMDQVILIFGLYFIKITNSFSFKNFLDFIWPFLGFIVVFSLLSAKMLSIPAVILIGLTLIIALLFYPVRRTWTKFPAILMVLLTIFSQVP</sequence>
<gene>
    <name evidence="2" type="ORF">FC15_GL000776</name>
</gene>
<evidence type="ECO:0000313" key="3">
    <source>
        <dbReference type="Proteomes" id="UP000051315"/>
    </source>
</evidence>
<feature type="transmembrane region" description="Helical" evidence="1">
    <location>
        <begin position="44"/>
        <end position="61"/>
    </location>
</feature>
<dbReference type="RefSeq" id="WP_146979110.1">
    <property type="nucleotide sequence ID" value="NZ_AZFX01000094.1"/>
</dbReference>
<accession>A0A0R1VRL0</accession>
<dbReference type="Proteomes" id="UP000051315">
    <property type="component" value="Unassembled WGS sequence"/>
</dbReference>
<feature type="transmembrane region" description="Helical" evidence="1">
    <location>
        <begin position="128"/>
        <end position="157"/>
    </location>
</feature>
<reference evidence="2 3" key="1">
    <citation type="journal article" date="2015" name="Genome Announc.">
        <title>Expanding the biotechnology potential of lactobacilli through comparative genomics of 213 strains and associated genera.</title>
        <authorList>
            <person name="Sun Z."/>
            <person name="Harris H.M."/>
            <person name="McCann A."/>
            <person name="Guo C."/>
            <person name="Argimon S."/>
            <person name="Zhang W."/>
            <person name="Yang X."/>
            <person name="Jeffery I.B."/>
            <person name="Cooney J.C."/>
            <person name="Kagawa T.F."/>
            <person name="Liu W."/>
            <person name="Song Y."/>
            <person name="Salvetti E."/>
            <person name="Wrobel A."/>
            <person name="Rasinkangas P."/>
            <person name="Parkhill J."/>
            <person name="Rea M.C."/>
            <person name="O'Sullivan O."/>
            <person name="Ritari J."/>
            <person name="Douillard F.P."/>
            <person name="Paul Ross R."/>
            <person name="Yang R."/>
            <person name="Briner A.E."/>
            <person name="Felis G.E."/>
            <person name="de Vos W.M."/>
            <person name="Barrangou R."/>
            <person name="Klaenhammer T.R."/>
            <person name="Caufield P.W."/>
            <person name="Cui Y."/>
            <person name="Zhang H."/>
            <person name="O'Toole P.W."/>
        </authorList>
    </citation>
    <scope>NUCLEOTIDE SEQUENCE [LARGE SCALE GENOMIC DNA]</scope>
    <source>
        <strain evidence="2 3">DSM 17758</strain>
    </source>
</reference>
<feature type="transmembrane region" description="Helical" evidence="1">
    <location>
        <begin position="192"/>
        <end position="209"/>
    </location>
</feature>
<protein>
    <submittedName>
        <fullName evidence="2">Uncharacterized protein</fullName>
    </submittedName>
</protein>
<feature type="transmembrane region" description="Helical" evidence="1">
    <location>
        <begin position="12"/>
        <end position="32"/>
    </location>
</feature>
<dbReference type="OrthoDB" id="2296556at2"/>